<feature type="active site" evidence="4">
    <location>
        <position position="111"/>
    </location>
</feature>
<evidence type="ECO:0000313" key="9">
    <source>
        <dbReference type="Proteomes" id="UP000309584"/>
    </source>
</evidence>
<dbReference type="NCBIfam" id="TIGR00520">
    <property type="entry name" value="asnASE_II"/>
    <property type="match status" value="1"/>
</dbReference>
<dbReference type="PROSITE" id="PS51257">
    <property type="entry name" value="PROKAR_LIPOPROTEIN"/>
    <property type="match status" value="1"/>
</dbReference>
<sequence>MKNIISLIVFLLLSVSCLEAKSKIVILATGGTIAGSIDSELETTGYKAGVIGVETLIKAVPQIKDIAQVSGEQIANIDSSNMNNEIWLKLAKKINELLKKDVDGIVITHGTDTMEETAYFLNLTVKSNKPIVLVGAMRPATAMSADGPKNLYNAVALAANKNAKNKGVMIAMDDKILGARGAVKTHTLNVDAFTSPDFGNLGYIVDGRVFFYNTISKDHTTKTPFDVSKLKTLPKVDILYTYSNDGSGVAAKALFDNGTQGLVVAGSGAGSIHENQKEVLKDLMKKGLKVAVSTRVVAGSVAVNKDDQNLGFISAQNLNPQKARVLLMLALTKTHDSAKIQKYFEKY</sequence>
<dbReference type="PROSITE" id="PS51732">
    <property type="entry name" value="ASN_GLN_ASE_3"/>
    <property type="match status" value="1"/>
</dbReference>
<keyword evidence="2" id="KW-0378">Hydrolase</keyword>
<organism evidence="8 9">
    <name type="scientific">Campylobacter taeniopygiae</name>
    <dbReference type="NCBI Taxonomy" id="2510188"/>
    <lineage>
        <taxon>Bacteria</taxon>
        <taxon>Pseudomonadati</taxon>
        <taxon>Campylobacterota</taxon>
        <taxon>Epsilonproteobacteria</taxon>
        <taxon>Campylobacterales</taxon>
        <taxon>Campylobacteraceae</taxon>
        <taxon>Campylobacter</taxon>
    </lineage>
</organism>
<dbReference type="InterPro" id="IPR027473">
    <property type="entry name" value="L-asparaginase_C"/>
</dbReference>
<dbReference type="Proteomes" id="UP000309584">
    <property type="component" value="Unassembled WGS sequence"/>
</dbReference>
<protein>
    <submittedName>
        <fullName evidence="8">L-asparaginase</fullName>
    </submittedName>
</protein>
<comment type="caution">
    <text evidence="8">The sequence shown here is derived from an EMBL/GenBank/DDBJ whole genome shotgun (WGS) entry which is preliminary data.</text>
</comment>
<proteinExistence type="inferred from homology"/>
<feature type="active site" evidence="3">
    <location>
        <position position="32"/>
    </location>
</feature>
<dbReference type="Gene3D" id="3.40.50.1170">
    <property type="entry name" value="L-asparaginase, N-terminal domain"/>
    <property type="match status" value="1"/>
</dbReference>
<dbReference type="Pfam" id="PF00710">
    <property type="entry name" value="Asparaginase"/>
    <property type="match status" value="1"/>
</dbReference>
<dbReference type="PROSITE" id="PS00144">
    <property type="entry name" value="ASN_GLN_ASE_1"/>
    <property type="match status" value="1"/>
</dbReference>
<dbReference type="EMBL" id="NXLY01000007">
    <property type="protein sequence ID" value="TKX33974.1"/>
    <property type="molecule type" value="Genomic_DNA"/>
</dbReference>
<dbReference type="PANTHER" id="PTHR11707">
    <property type="entry name" value="L-ASPARAGINASE"/>
    <property type="match status" value="1"/>
</dbReference>
<feature type="domain" description="Asparaginase/glutaminase C-terminal" evidence="7">
    <location>
        <begin position="235"/>
        <end position="344"/>
    </location>
</feature>
<dbReference type="InterPro" id="IPR020827">
    <property type="entry name" value="Asparaginase/glutaminase_AS1"/>
</dbReference>
<dbReference type="InterPro" id="IPR004550">
    <property type="entry name" value="AsnASE_II"/>
</dbReference>
<feature type="domain" description="L-asparaginase N-terminal" evidence="6">
    <location>
        <begin position="23"/>
        <end position="214"/>
    </location>
</feature>
<dbReference type="Gene3D" id="3.40.50.40">
    <property type="match status" value="1"/>
</dbReference>
<keyword evidence="9" id="KW-1185">Reference proteome</keyword>
<dbReference type="InterPro" id="IPR027474">
    <property type="entry name" value="L-asparaginase_N"/>
</dbReference>
<dbReference type="PRINTS" id="PR00139">
    <property type="entry name" value="ASNGLNASE"/>
</dbReference>
<evidence type="ECO:0000259" key="6">
    <source>
        <dbReference type="Pfam" id="PF00710"/>
    </source>
</evidence>
<dbReference type="PROSITE" id="PS00917">
    <property type="entry name" value="ASN_GLN_ASE_2"/>
    <property type="match status" value="1"/>
</dbReference>
<dbReference type="RefSeq" id="WP_137623858.1">
    <property type="nucleotide sequence ID" value="NZ_NXLY01000007.1"/>
</dbReference>
<dbReference type="CDD" id="cd08964">
    <property type="entry name" value="L-asparaginase_II"/>
    <property type="match status" value="1"/>
</dbReference>
<evidence type="ECO:0000259" key="7">
    <source>
        <dbReference type="Pfam" id="PF17763"/>
    </source>
</evidence>
<dbReference type="PANTHER" id="PTHR11707:SF28">
    <property type="entry name" value="60 KDA LYSOPHOSPHOLIPASE"/>
    <property type="match status" value="1"/>
</dbReference>
<dbReference type="SMART" id="SM00870">
    <property type="entry name" value="Asparaginase"/>
    <property type="match status" value="1"/>
</dbReference>
<dbReference type="Pfam" id="PF17763">
    <property type="entry name" value="Asparaginase_C"/>
    <property type="match status" value="1"/>
</dbReference>
<evidence type="ECO:0000256" key="2">
    <source>
        <dbReference type="ARBA" id="ARBA00022801"/>
    </source>
</evidence>
<dbReference type="InterPro" id="IPR037152">
    <property type="entry name" value="L-asparaginase_N_sf"/>
</dbReference>
<gene>
    <name evidence="8" type="ORF">CQA75_04545</name>
</gene>
<dbReference type="PIRSF" id="PIRSF500176">
    <property type="entry name" value="L_ASNase"/>
    <property type="match status" value="1"/>
</dbReference>
<accession>A0ABY2TIN0</accession>
<evidence type="ECO:0000313" key="8">
    <source>
        <dbReference type="EMBL" id="TKX33974.1"/>
    </source>
</evidence>
<dbReference type="PIRSF" id="PIRSF001220">
    <property type="entry name" value="L-ASNase_gatD"/>
    <property type="match status" value="1"/>
</dbReference>
<evidence type="ECO:0000256" key="3">
    <source>
        <dbReference type="PROSITE-ProRule" id="PRU10099"/>
    </source>
</evidence>
<dbReference type="InterPro" id="IPR040919">
    <property type="entry name" value="Asparaginase_C"/>
</dbReference>
<evidence type="ECO:0000256" key="5">
    <source>
        <dbReference type="RuleBase" id="RU004456"/>
    </source>
</evidence>
<reference evidence="8 9" key="1">
    <citation type="submission" date="2018-05" db="EMBL/GenBank/DDBJ databases">
        <title>Novel Campyloabacter and Helicobacter Species and Strains.</title>
        <authorList>
            <person name="Mannion A.J."/>
            <person name="Shen Z."/>
            <person name="Fox J.G."/>
        </authorList>
    </citation>
    <scope>NUCLEOTIDE SEQUENCE [LARGE SCALE GENOMIC DNA]</scope>
    <source>
        <strain evidence="9">MIT10-5678</strain>
    </source>
</reference>
<name>A0ABY2TIN0_9BACT</name>
<dbReference type="InterPro" id="IPR036152">
    <property type="entry name" value="Asp/glu_Ase-like_sf"/>
</dbReference>
<dbReference type="SUPFAM" id="SSF53774">
    <property type="entry name" value="Glutaminase/Asparaginase"/>
    <property type="match status" value="1"/>
</dbReference>
<dbReference type="InterPro" id="IPR027475">
    <property type="entry name" value="Asparaginase/glutaminase_AS2"/>
</dbReference>
<evidence type="ECO:0000256" key="4">
    <source>
        <dbReference type="PROSITE-ProRule" id="PRU10100"/>
    </source>
</evidence>
<evidence type="ECO:0000256" key="1">
    <source>
        <dbReference type="ARBA" id="ARBA00010518"/>
    </source>
</evidence>
<comment type="similarity">
    <text evidence="1 5">Belongs to the asparaginase 1 family.</text>
</comment>
<dbReference type="InterPro" id="IPR006034">
    <property type="entry name" value="Asparaginase/glutaminase-like"/>
</dbReference>